<evidence type="ECO:0000313" key="1">
    <source>
        <dbReference type="EMBL" id="TFD73230.1"/>
    </source>
</evidence>
<comment type="caution">
    <text evidence="1">The sequence shown here is derived from an EMBL/GenBank/DDBJ whole genome shotgun (WGS) entry which is preliminary data.</text>
</comment>
<dbReference type="EMBL" id="SOHL01000004">
    <property type="protein sequence ID" value="TFD73230.1"/>
    <property type="molecule type" value="Genomic_DNA"/>
</dbReference>
<accession>A0A4R9AZY0</accession>
<proteinExistence type="predicted"/>
<sequence length="168" mass="18592">MNNARGYLAEYLVGTALGIQELQRIEWDSYDLLLGEITIEVKSSAYLQLWDQKELRTLNFTGLQGIRSNPRAPDGGRDALGRRLNAMLYVFCVQTATSHDVYDQLNVAQWDFYVVSRSDLASTNQNSLGIARVKSLSGGATAWDDLKAAVTAAAVGQERDDDADWWGA</sequence>
<evidence type="ECO:0000313" key="2">
    <source>
        <dbReference type="Proteomes" id="UP000297983"/>
    </source>
</evidence>
<name>A0A4R9AZY0_9MICO</name>
<protein>
    <recommendedName>
        <fullName evidence="3">DUF4365 domain-containing protein</fullName>
    </recommendedName>
</protein>
<dbReference type="AlphaFoldDB" id="A0A4R9AZY0"/>
<reference evidence="1 2" key="1">
    <citation type="submission" date="2019-03" db="EMBL/GenBank/DDBJ databases">
        <title>Genomics of glacier-inhabiting Cryobacterium strains.</title>
        <authorList>
            <person name="Liu Q."/>
            <person name="Xin Y.-H."/>
        </authorList>
    </citation>
    <scope>NUCLEOTIDE SEQUENCE [LARGE SCALE GENOMIC DNA]</scope>
    <source>
        <strain evidence="1 2">Hz16</strain>
    </source>
</reference>
<gene>
    <name evidence="1" type="ORF">E3T50_02995</name>
</gene>
<organism evidence="1 2">
    <name type="scientific">Cryobacterium gelidum</name>
    <dbReference type="NCBI Taxonomy" id="1259164"/>
    <lineage>
        <taxon>Bacteria</taxon>
        <taxon>Bacillati</taxon>
        <taxon>Actinomycetota</taxon>
        <taxon>Actinomycetes</taxon>
        <taxon>Micrococcales</taxon>
        <taxon>Microbacteriaceae</taxon>
        <taxon>Cryobacterium</taxon>
    </lineage>
</organism>
<dbReference type="RefSeq" id="WP_134550523.1">
    <property type="nucleotide sequence ID" value="NZ_SOHL01000004.1"/>
</dbReference>
<dbReference type="Proteomes" id="UP000297983">
    <property type="component" value="Unassembled WGS sequence"/>
</dbReference>
<keyword evidence="2" id="KW-1185">Reference proteome</keyword>
<evidence type="ECO:0008006" key="3">
    <source>
        <dbReference type="Google" id="ProtNLM"/>
    </source>
</evidence>